<protein>
    <submittedName>
        <fullName evidence="1">Uncharacterized protein</fullName>
    </submittedName>
</protein>
<dbReference type="AlphaFoldDB" id="A0ABD6AQE4"/>
<dbReference type="Proteomes" id="UP001597187">
    <property type="component" value="Unassembled WGS sequence"/>
</dbReference>
<comment type="caution">
    <text evidence="1">The sequence shown here is derived from an EMBL/GenBank/DDBJ whole genome shotgun (WGS) entry which is preliminary data.</text>
</comment>
<proteinExistence type="predicted"/>
<evidence type="ECO:0000313" key="1">
    <source>
        <dbReference type="EMBL" id="MFD1511909.1"/>
    </source>
</evidence>
<sequence>MSDEDHESAINRPSRRSVLLGGALGVGALTAGGASGIVGDALGETRTQSVPTAPVGEVGITTVTSEWSTVSFDREYDSPVVIARPLSYRGTDFNTFGDDAPAHTRVRNVSAQSAELRVEEWEYQDGTHGENEVSYLVIEQGRHELPDGTSIQVGTTVPDPASPFYKATHGTTVSFGSTFSERPVVLSGVQTANDETAVVTRQRNATASSVDLALQVERGVGGARPAGEHGQETIGWVAIASGSGTNGDAPYEVASVGGVSQQWSTVGFETTFDAPPAFIASMATTNGDQPANLRYADRTAESVRVFSHEEQSGGFAELIHAGERVDYLAMPQEASLIALNVFDVGEPTLRETTIDEGDEAVVTVDVTNNAESEETFVAVVRVEGANIDGTYETSTSVDIAGGVTQSVSLPVEFAVSGTFDVSLNDIPVGTLTVDEVTPDC</sequence>
<dbReference type="InterPro" id="IPR006311">
    <property type="entry name" value="TAT_signal"/>
</dbReference>
<name>A0ABD6AQE4_9EURY</name>
<gene>
    <name evidence="1" type="ORF">ACFSBT_01280</name>
</gene>
<organism evidence="1 2">
    <name type="scientific">Halomarina rubra</name>
    <dbReference type="NCBI Taxonomy" id="2071873"/>
    <lineage>
        <taxon>Archaea</taxon>
        <taxon>Methanobacteriati</taxon>
        <taxon>Methanobacteriota</taxon>
        <taxon>Stenosarchaea group</taxon>
        <taxon>Halobacteria</taxon>
        <taxon>Halobacteriales</taxon>
        <taxon>Natronomonadaceae</taxon>
        <taxon>Halomarina</taxon>
    </lineage>
</organism>
<evidence type="ECO:0000313" key="2">
    <source>
        <dbReference type="Proteomes" id="UP001597187"/>
    </source>
</evidence>
<keyword evidence="2" id="KW-1185">Reference proteome</keyword>
<reference evidence="1 2" key="1">
    <citation type="journal article" date="2019" name="Int. J. Syst. Evol. Microbiol.">
        <title>The Global Catalogue of Microorganisms (GCM) 10K type strain sequencing project: providing services to taxonomists for standard genome sequencing and annotation.</title>
        <authorList>
            <consortium name="The Broad Institute Genomics Platform"/>
            <consortium name="The Broad Institute Genome Sequencing Center for Infectious Disease"/>
            <person name="Wu L."/>
            <person name="Ma J."/>
        </authorList>
    </citation>
    <scope>NUCLEOTIDE SEQUENCE [LARGE SCALE GENOMIC DNA]</scope>
    <source>
        <strain evidence="1 2">CGMCC 1.12563</strain>
    </source>
</reference>
<dbReference type="RefSeq" id="WP_250871892.1">
    <property type="nucleotide sequence ID" value="NZ_JALXFV010000002.1"/>
</dbReference>
<dbReference type="PROSITE" id="PS51318">
    <property type="entry name" value="TAT"/>
    <property type="match status" value="1"/>
</dbReference>
<accession>A0ABD6AQE4</accession>
<dbReference type="EMBL" id="JBHUDC010000002">
    <property type="protein sequence ID" value="MFD1511909.1"/>
    <property type="molecule type" value="Genomic_DNA"/>
</dbReference>